<comment type="caution">
    <text evidence="1">The sequence shown here is derived from an EMBL/GenBank/DDBJ whole genome shotgun (WGS) entry which is preliminary data.</text>
</comment>
<dbReference type="Proteomes" id="UP000657006">
    <property type="component" value="Unassembled WGS sequence"/>
</dbReference>
<dbReference type="AlphaFoldDB" id="A0A926HZV4"/>
<keyword evidence="2" id="KW-1185">Reference proteome</keyword>
<dbReference type="RefSeq" id="WP_177716221.1">
    <property type="nucleotide sequence ID" value="NZ_JACRSQ010000003.1"/>
</dbReference>
<organism evidence="1 2">
    <name type="scientific">Bianquea renquensis</name>
    <dbReference type="NCBI Taxonomy" id="2763661"/>
    <lineage>
        <taxon>Bacteria</taxon>
        <taxon>Bacillati</taxon>
        <taxon>Bacillota</taxon>
        <taxon>Clostridia</taxon>
        <taxon>Eubacteriales</taxon>
        <taxon>Bianqueaceae</taxon>
        <taxon>Bianquea</taxon>
    </lineage>
</organism>
<sequence length="177" mass="19653">MYQIPAHQPRGKQIRELLERLGMPYEDISTAMLSQTVGYLAGLAGFSRNTESYSGPEFSDEFLLMSQLSRGRMDALLTGMKEAGMAPVQLKAVVTEHNQHWRLDALLREITREHEVMKVYGKLAKLIDETAGALTPGSPIALRVALQKSQEAIQRAEPDPQELRQCLAMLDSATRGA</sequence>
<gene>
    <name evidence="1" type="ORF">H8730_03050</name>
</gene>
<dbReference type="InterPro" id="IPR016621">
    <property type="entry name" value="UCP014543"/>
</dbReference>
<evidence type="ECO:0000313" key="2">
    <source>
        <dbReference type="Proteomes" id="UP000657006"/>
    </source>
</evidence>
<dbReference type="Pfam" id="PF12646">
    <property type="entry name" value="DUF3783"/>
    <property type="match status" value="1"/>
</dbReference>
<dbReference type="EMBL" id="JACRSQ010000003">
    <property type="protein sequence ID" value="MBC8542524.1"/>
    <property type="molecule type" value="Genomic_DNA"/>
</dbReference>
<name>A0A926HZV4_9FIRM</name>
<protein>
    <submittedName>
        <fullName evidence="1">DUF3783 domain-containing protein</fullName>
    </submittedName>
</protein>
<reference evidence="1" key="1">
    <citation type="submission" date="2020-08" db="EMBL/GenBank/DDBJ databases">
        <title>Genome public.</title>
        <authorList>
            <person name="Liu C."/>
            <person name="Sun Q."/>
        </authorList>
    </citation>
    <scope>NUCLEOTIDE SEQUENCE</scope>
    <source>
        <strain evidence="1">NSJ-32</strain>
    </source>
</reference>
<proteinExistence type="predicted"/>
<evidence type="ECO:0000313" key="1">
    <source>
        <dbReference type="EMBL" id="MBC8542524.1"/>
    </source>
</evidence>
<accession>A0A926HZV4</accession>